<evidence type="ECO:0000256" key="1">
    <source>
        <dbReference type="ARBA" id="ARBA00022729"/>
    </source>
</evidence>
<evidence type="ECO:0000256" key="3">
    <source>
        <dbReference type="SAM" id="SignalP"/>
    </source>
</evidence>
<organism evidence="4 5">
    <name type="scientific">Paramagnetospirillum kuznetsovii</name>
    <dbReference type="NCBI Taxonomy" id="2053833"/>
    <lineage>
        <taxon>Bacteria</taxon>
        <taxon>Pseudomonadati</taxon>
        <taxon>Pseudomonadota</taxon>
        <taxon>Alphaproteobacteria</taxon>
        <taxon>Rhodospirillales</taxon>
        <taxon>Magnetospirillaceae</taxon>
        <taxon>Paramagnetospirillum</taxon>
    </lineage>
</organism>
<dbReference type="AlphaFoldDB" id="A0A364NV99"/>
<name>A0A364NV99_9PROT</name>
<evidence type="ECO:0000313" key="4">
    <source>
        <dbReference type="EMBL" id="RAU21009.1"/>
    </source>
</evidence>
<sequence length="337" mass="35616">MKSRLFLAALAFLLSAATARATEFETLPGLYAGGSKVWWWNMQVKAHVPAAARNKAGPVVVLLHGCGQEGVPFAAASGWRDLSEQRGFALLVAEFKDFVAPFGTEGKNCMWWFDEDQRAISEQGIAGRLRQAVMQTRDAYGISSGENFVVGLSAGAAMALVTLTSYPDDFAAGASVAGVAVGCSAIGTNKGGYMTMTPELRRAFGCMEGPAGVAAADWGREAARINPNRFRWPRLSIWQGDGDTVVKCVNAVQIAQQWAGLHHAPMPGFTACEDAPLAPTPFAPVWSAGDAVELRILPGLDHSVPVVPKAACGAEADHVKSFGICAASEIAGFFGIR</sequence>
<dbReference type="InterPro" id="IPR050955">
    <property type="entry name" value="Plant_Biomass_Hydrol_Est"/>
</dbReference>
<dbReference type="EMBL" id="PGTO01000014">
    <property type="protein sequence ID" value="RAU21009.1"/>
    <property type="molecule type" value="Genomic_DNA"/>
</dbReference>
<reference evidence="4 5" key="1">
    <citation type="submission" date="2017-11" db="EMBL/GenBank/DDBJ databases">
        <title>Draft genome sequence of magnetotactic bacterium Magnetospirillum kuznetsovii LBB-42.</title>
        <authorList>
            <person name="Grouzdev D.S."/>
            <person name="Rysina M.S."/>
            <person name="Baslerov R.V."/>
            <person name="Koziaeva V."/>
        </authorList>
    </citation>
    <scope>NUCLEOTIDE SEQUENCE [LARGE SCALE GENOMIC DNA]</scope>
    <source>
        <strain evidence="4 5">LBB-42</strain>
    </source>
</reference>
<dbReference type="PANTHER" id="PTHR43037:SF1">
    <property type="entry name" value="BLL1128 PROTEIN"/>
    <property type="match status" value="1"/>
</dbReference>
<dbReference type="Proteomes" id="UP000251075">
    <property type="component" value="Unassembled WGS sequence"/>
</dbReference>
<comment type="caution">
    <text evidence="4">The sequence shown here is derived from an EMBL/GenBank/DDBJ whole genome shotgun (WGS) entry which is preliminary data.</text>
</comment>
<dbReference type="PANTHER" id="PTHR43037">
    <property type="entry name" value="UNNAMED PRODUCT-RELATED"/>
    <property type="match status" value="1"/>
</dbReference>
<protein>
    <recommendedName>
        <fullName evidence="6">Poly(3-hydroxybutyrate) depolymerase</fullName>
    </recommendedName>
</protein>
<dbReference type="Gene3D" id="3.40.50.1820">
    <property type="entry name" value="alpha/beta hydrolase"/>
    <property type="match status" value="1"/>
</dbReference>
<dbReference type="SUPFAM" id="SSF53474">
    <property type="entry name" value="alpha/beta-Hydrolases"/>
    <property type="match status" value="2"/>
</dbReference>
<gene>
    <name evidence="4" type="ORF">CU669_15610</name>
</gene>
<keyword evidence="1 3" id="KW-0732">Signal</keyword>
<dbReference type="InterPro" id="IPR029058">
    <property type="entry name" value="AB_hydrolase_fold"/>
</dbReference>
<dbReference type="Pfam" id="PF10503">
    <property type="entry name" value="Esterase_PHB"/>
    <property type="match status" value="1"/>
</dbReference>
<dbReference type="GO" id="GO:0005576">
    <property type="term" value="C:extracellular region"/>
    <property type="evidence" value="ECO:0007669"/>
    <property type="project" value="InterPro"/>
</dbReference>
<dbReference type="GO" id="GO:0016787">
    <property type="term" value="F:hydrolase activity"/>
    <property type="evidence" value="ECO:0007669"/>
    <property type="project" value="UniProtKB-KW"/>
</dbReference>
<proteinExistence type="predicted"/>
<accession>A0A364NV99</accession>
<keyword evidence="5" id="KW-1185">Reference proteome</keyword>
<dbReference type="OrthoDB" id="9767239at2"/>
<feature type="chain" id="PRO_5017040482" description="Poly(3-hydroxybutyrate) depolymerase" evidence="3">
    <location>
        <begin position="22"/>
        <end position="337"/>
    </location>
</feature>
<evidence type="ECO:0000256" key="2">
    <source>
        <dbReference type="ARBA" id="ARBA00022801"/>
    </source>
</evidence>
<evidence type="ECO:0000313" key="5">
    <source>
        <dbReference type="Proteomes" id="UP000251075"/>
    </source>
</evidence>
<feature type="signal peptide" evidence="3">
    <location>
        <begin position="1"/>
        <end position="21"/>
    </location>
</feature>
<dbReference type="InterPro" id="IPR010126">
    <property type="entry name" value="Esterase_phb"/>
</dbReference>
<dbReference type="RefSeq" id="WP_112146367.1">
    <property type="nucleotide sequence ID" value="NZ_PGTO01000014.1"/>
</dbReference>
<evidence type="ECO:0008006" key="6">
    <source>
        <dbReference type="Google" id="ProtNLM"/>
    </source>
</evidence>
<keyword evidence="2" id="KW-0378">Hydrolase</keyword>